<organism evidence="1">
    <name type="scientific">bioreactor metagenome</name>
    <dbReference type="NCBI Taxonomy" id="1076179"/>
    <lineage>
        <taxon>unclassified sequences</taxon>
        <taxon>metagenomes</taxon>
        <taxon>ecological metagenomes</taxon>
    </lineage>
</organism>
<sequence length="124" mass="14703">MMMNAYLPEKLNAFDQLESTHVWDSRDGLPELFFKYTYIIVADPIQYNNNANQQQVFGILADGMLNDPDLQQYYQVIKTYDYSDGIEIYIYQLVSDVSEEVISKYEKLIYSCYPEWEGNYKFAR</sequence>
<dbReference type="AlphaFoldDB" id="A0A645E2K0"/>
<evidence type="ECO:0000313" key="1">
    <source>
        <dbReference type="EMBL" id="MPM95755.1"/>
    </source>
</evidence>
<dbReference type="EMBL" id="VSSQ01042213">
    <property type="protein sequence ID" value="MPM95755.1"/>
    <property type="molecule type" value="Genomic_DNA"/>
</dbReference>
<comment type="caution">
    <text evidence="1">The sequence shown here is derived from an EMBL/GenBank/DDBJ whole genome shotgun (WGS) entry which is preliminary data.</text>
</comment>
<gene>
    <name evidence="1" type="ORF">SDC9_142910</name>
</gene>
<protein>
    <submittedName>
        <fullName evidence="1">Uncharacterized protein</fullName>
    </submittedName>
</protein>
<name>A0A645E2K0_9ZZZZ</name>
<reference evidence="1" key="1">
    <citation type="submission" date="2019-08" db="EMBL/GenBank/DDBJ databases">
        <authorList>
            <person name="Kucharzyk K."/>
            <person name="Murdoch R.W."/>
            <person name="Higgins S."/>
            <person name="Loffler F."/>
        </authorList>
    </citation>
    <scope>NUCLEOTIDE SEQUENCE</scope>
</reference>
<accession>A0A645E2K0</accession>
<proteinExistence type="predicted"/>